<dbReference type="EC" id="3.6.4.13" evidence="2"/>
<dbReference type="SMART" id="SM00847">
    <property type="entry name" value="HA2"/>
    <property type="match status" value="1"/>
</dbReference>
<dbReference type="GO" id="GO:0016787">
    <property type="term" value="F:hydrolase activity"/>
    <property type="evidence" value="ECO:0007669"/>
    <property type="project" value="UniProtKB-KW"/>
</dbReference>
<accession>A0A074RZ35</accession>
<dbReference type="EMBL" id="AZST01000112">
    <property type="protein sequence ID" value="KEP52326.1"/>
    <property type="molecule type" value="Genomic_DNA"/>
</dbReference>
<dbReference type="InterPro" id="IPR048333">
    <property type="entry name" value="HA2_WH"/>
</dbReference>
<keyword evidence="12" id="KW-1185">Reference proteome</keyword>
<dbReference type="Proteomes" id="UP000027456">
    <property type="component" value="Unassembled WGS sequence"/>
</dbReference>
<evidence type="ECO:0000256" key="1">
    <source>
        <dbReference type="ARBA" id="ARBA00008792"/>
    </source>
</evidence>
<proteinExistence type="inferred from homology"/>
<evidence type="ECO:0000256" key="6">
    <source>
        <dbReference type="ARBA" id="ARBA00022840"/>
    </source>
</evidence>
<dbReference type="InterPro" id="IPR002464">
    <property type="entry name" value="DNA/RNA_helicase_DEAH_CS"/>
</dbReference>
<dbReference type="Pfam" id="PF00271">
    <property type="entry name" value="Helicase_C"/>
    <property type="match status" value="1"/>
</dbReference>
<comment type="caution">
    <text evidence="11">The sequence shown here is derived from an EMBL/GenBank/DDBJ whole genome shotgun (WGS) entry which is preliminary data.</text>
</comment>
<evidence type="ECO:0000256" key="8">
    <source>
        <dbReference type="SAM" id="MobiDB-lite"/>
    </source>
</evidence>
<dbReference type="Pfam" id="PF21010">
    <property type="entry name" value="HA2_C"/>
    <property type="match status" value="1"/>
</dbReference>
<evidence type="ECO:0000259" key="9">
    <source>
        <dbReference type="PROSITE" id="PS51192"/>
    </source>
</evidence>
<comment type="catalytic activity">
    <reaction evidence="7">
        <text>ATP + H2O = ADP + phosphate + H(+)</text>
        <dbReference type="Rhea" id="RHEA:13065"/>
        <dbReference type="ChEBI" id="CHEBI:15377"/>
        <dbReference type="ChEBI" id="CHEBI:15378"/>
        <dbReference type="ChEBI" id="CHEBI:30616"/>
        <dbReference type="ChEBI" id="CHEBI:43474"/>
        <dbReference type="ChEBI" id="CHEBI:456216"/>
        <dbReference type="EC" id="3.6.4.13"/>
    </reaction>
</comment>
<dbReference type="Pfam" id="PF04408">
    <property type="entry name" value="WHD_HA2"/>
    <property type="match status" value="1"/>
</dbReference>
<organism evidence="11 12">
    <name type="scientific">Rhizoctonia solani 123E</name>
    <dbReference type="NCBI Taxonomy" id="1423351"/>
    <lineage>
        <taxon>Eukaryota</taxon>
        <taxon>Fungi</taxon>
        <taxon>Dikarya</taxon>
        <taxon>Basidiomycota</taxon>
        <taxon>Agaricomycotina</taxon>
        <taxon>Agaricomycetes</taxon>
        <taxon>Cantharellales</taxon>
        <taxon>Ceratobasidiaceae</taxon>
        <taxon>Rhizoctonia</taxon>
    </lineage>
</organism>
<keyword evidence="6" id="KW-0067">ATP-binding</keyword>
<feature type="compositionally biased region" description="Basic and acidic residues" evidence="8">
    <location>
        <begin position="34"/>
        <end position="51"/>
    </location>
</feature>
<dbReference type="STRING" id="1423351.A0A074RZ35"/>
<evidence type="ECO:0000313" key="12">
    <source>
        <dbReference type="Proteomes" id="UP000027456"/>
    </source>
</evidence>
<evidence type="ECO:0000256" key="5">
    <source>
        <dbReference type="ARBA" id="ARBA00022806"/>
    </source>
</evidence>
<comment type="similarity">
    <text evidence="1">Belongs to the DEAD box helicase family. DEAH subfamily.</text>
</comment>
<name>A0A074RZ35_9AGAM</name>
<dbReference type="InterPro" id="IPR011545">
    <property type="entry name" value="DEAD/DEAH_box_helicase_dom"/>
</dbReference>
<dbReference type="OrthoDB" id="10253254at2759"/>
<dbReference type="GO" id="GO:0045943">
    <property type="term" value="P:positive regulation of transcription by RNA polymerase I"/>
    <property type="evidence" value="ECO:0007669"/>
    <property type="project" value="TreeGrafter"/>
</dbReference>
<dbReference type="GO" id="GO:0005524">
    <property type="term" value="F:ATP binding"/>
    <property type="evidence" value="ECO:0007669"/>
    <property type="project" value="UniProtKB-KW"/>
</dbReference>
<dbReference type="FunFam" id="3.40.50.300:FF:000578">
    <property type="entry name" value="probable ATP-dependent RNA helicase DHX35"/>
    <property type="match status" value="1"/>
</dbReference>
<dbReference type="AlphaFoldDB" id="A0A074RZ35"/>
<feature type="domain" description="Helicase ATP-binding" evidence="9">
    <location>
        <begin position="97"/>
        <end position="282"/>
    </location>
</feature>
<gene>
    <name evidence="11" type="ORF">V565_047250</name>
</gene>
<protein>
    <recommendedName>
        <fullName evidence="2">RNA helicase</fullName>
        <ecNumber evidence="2">3.6.4.13</ecNumber>
    </recommendedName>
</protein>
<sequence length="755" mass="82881">MAKADKTHGLAPHNAPNKTPPYSPKQHAQPNRRAALESLKRKRSAVDFGHESDDEPFGDLDEVKMNGGTSKKGSQTRQALLAERKRLPIWTGRRALVQAVKENDTLIVLGETGSGKTTQVPQFLLESGTIGGGMIAITQPRKVAAISLANRVSTEQGTSVGGTVGYAVRFDEKASPNTRIKYLTDGMLVRELLSDPSLSRYSVVIVDEAHERTLRTDMLLGSLKRIQQDRKEGATNKKGSDKGKEKAIPANASPLKVIVMSATLDAERFSRFFDGAKVVYVKGRQHPVKLMYLKDNTTDYLESALRTIFQIHMNQPSGDILVFLAGQEDIETLEKAIQTYSNRLSTNSILVCPMYAALPSHQQARIFQPPPKGARKIILSTNIAETSITIPGVRYVVDSGMCKEKGYQSRGAGTGLETLTLRPISKSSAIQRAGRAGREGPGICFRLYTERAYGLLDEIPLPEIQRCNLTFATLQLKCLQQDLSTTDLIDAPPSDAVATSLISLFGLNALDPTGHITPLGRKLAAFPLDPPFARALVASEELGCLMDIIDILSVLSASSKVMLDPPGEQREAAMEARQKFVHRSGDHLTSLNVLRAYLDVDQANDRSNTRSWCNSNWFGEKALREALSIRSQLRSTCQHMNMDGTQKLGDTSDSVLRSLLAGLFMNTALLQPDGSYKQIVGQRVLKIHPASALSGRKVTAILFDELVCPRIYLRCRYKLTKTQTYTSATYARGVSAIPRQWIMEVPFFAAKGAAR</sequence>
<dbReference type="InterPro" id="IPR014001">
    <property type="entry name" value="Helicase_ATP-bd"/>
</dbReference>
<dbReference type="CDD" id="cd18791">
    <property type="entry name" value="SF2_C_RHA"/>
    <property type="match status" value="1"/>
</dbReference>
<dbReference type="FunFam" id="3.40.50.300:FF:000145">
    <property type="entry name" value="probable ATP-dependent RNA helicase DHX40"/>
    <property type="match status" value="1"/>
</dbReference>
<dbReference type="InterPro" id="IPR001650">
    <property type="entry name" value="Helicase_C-like"/>
</dbReference>
<dbReference type="Pfam" id="PF00270">
    <property type="entry name" value="DEAD"/>
    <property type="match status" value="1"/>
</dbReference>
<dbReference type="SUPFAM" id="SSF52540">
    <property type="entry name" value="P-loop containing nucleoside triphosphate hydrolases"/>
    <property type="match status" value="1"/>
</dbReference>
<keyword evidence="4" id="KW-0378">Hydrolase</keyword>
<dbReference type="GO" id="GO:0003725">
    <property type="term" value="F:double-stranded RNA binding"/>
    <property type="evidence" value="ECO:0007669"/>
    <property type="project" value="TreeGrafter"/>
</dbReference>
<reference evidence="11 12" key="1">
    <citation type="submission" date="2013-12" db="EMBL/GenBank/DDBJ databases">
        <authorList>
            <person name="Cubeta M."/>
            <person name="Pakala S."/>
            <person name="Fedorova N."/>
            <person name="Thomas E."/>
            <person name="Dean R."/>
            <person name="Jabaji S."/>
            <person name="Neate S."/>
            <person name="Toda T."/>
            <person name="Tavantzis S."/>
            <person name="Vilgalys R."/>
            <person name="Bharathan N."/>
            <person name="Pakala S."/>
            <person name="Losada L.S."/>
            <person name="Zafar N."/>
            <person name="Nierman W."/>
        </authorList>
    </citation>
    <scope>NUCLEOTIDE SEQUENCE [LARGE SCALE GENOMIC DNA]</scope>
    <source>
        <strain evidence="11 12">123E</strain>
    </source>
</reference>
<dbReference type="PANTHER" id="PTHR18934">
    <property type="entry name" value="ATP-DEPENDENT RNA HELICASE"/>
    <property type="match status" value="1"/>
</dbReference>
<dbReference type="PANTHER" id="PTHR18934:SF118">
    <property type="entry name" value="ATP-DEPENDENT RNA HELICASE DHX33"/>
    <property type="match status" value="1"/>
</dbReference>
<evidence type="ECO:0000256" key="7">
    <source>
        <dbReference type="ARBA" id="ARBA00047984"/>
    </source>
</evidence>
<evidence type="ECO:0000256" key="3">
    <source>
        <dbReference type="ARBA" id="ARBA00022741"/>
    </source>
</evidence>
<dbReference type="Gene3D" id="3.40.50.300">
    <property type="entry name" value="P-loop containing nucleotide triphosphate hydrolases"/>
    <property type="match status" value="2"/>
</dbReference>
<feature type="region of interest" description="Disordered" evidence="8">
    <location>
        <begin position="1"/>
        <end position="77"/>
    </location>
</feature>
<dbReference type="HOGENOM" id="CLU_001832_5_11_1"/>
<keyword evidence="5 11" id="KW-0347">Helicase</keyword>
<evidence type="ECO:0000256" key="2">
    <source>
        <dbReference type="ARBA" id="ARBA00012552"/>
    </source>
</evidence>
<dbReference type="PROSITE" id="PS51192">
    <property type="entry name" value="HELICASE_ATP_BIND_1"/>
    <property type="match status" value="1"/>
</dbReference>
<dbReference type="GO" id="GO:0005730">
    <property type="term" value="C:nucleolus"/>
    <property type="evidence" value="ECO:0007669"/>
    <property type="project" value="TreeGrafter"/>
</dbReference>
<dbReference type="Gene3D" id="1.20.120.1080">
    <property type="match status" value="1"/>
</dbReference>
<dbReference type="GO" id="GO:0003724">
    <property type="term" value="F:RNA helicase activity"/>
    <property type="evidence" value="ECO:0007669"/>
    <property type="project" value="UniProtKB-EC"/>
</dbReference>
<dbReference type="SMART" id="SM00487">
    <property type="entry name" value="DEXDc"/>
    <property type="match status" value="1"/>
</dbReference>
<dbReference type="PROSITE" id="PS00690">
    <property type="entry name" value="DEAH_ATP_HELICASE"/>
    <property type="match status" value="1"/>
</dbReference>
<feature type="compositionally biased region" description="Polar residues" evidence="8">
    <location>
        <begin position="67"/>
        <end position="77"/>
    </location>
</feature>
<feature type="domain" description="Helicase C-terminal" evidence="10">
    <location>
        <begin position="307"/>
        <end position="480"/>
    </location>
</feature>
<dbReference type="SMART" id="SM00490">
    <property type="entry name" value="HELICc"/>
    <property type="match status" value="1"/>
</dbReference>
<evidence type="ECO:0000259" key="10">
    <source>
        <dbReference type="PROSITE" id="PS51194"/>
    </source>
</evidence>
<dbReference type="InterPro" id="IPR007502">
    <property type="entry name" value="Helicase-assoc_dom"/>
</dbReference>
<keyword evidence="3" id="KW-0547">Nucleotide-binding</keyword>
<evidence type="ECO:0000256" key="4">
    <source>
        <dbReference type="ARBA" id="ARBA00022801"/>
    </source>
</evidence>
<dbReference type="InterPro" id="IPR027417">
    <property type="entry name" value="P-loop_NTPase"/>
</dbReference>
<dbReference type="CDD" id="cd17978">
    <property type="entry name" value="DEXHc_DHX33"/>
    <property type="match status" value="1"/>
</dbReference>
<evidence type="ECO:0000313" key="11">
    <source>
        <dbReference type="EMBL" id="KEP52326.1"/>
    </source>
</evidence>
<dbReference type="PROSITE" id="PS51194">
    <property type="entry name" value="HELICASE_CTER"/>
    <property type="match status" value="1"/>
</dbReference>
<dbReference type="GO" id="GO:1990904">
    <property type="term" value="C:ribonucleoprotein complex"/>
    <property type="evidence" value="ECO:0007669"/>
    <property type="project" value="UniProtKB-ARBA"/>
</dbReference>